<dbReference type="Pfam" id="PF03180">
    <property type="entry name" value="Lipoprotein_9"/>
    <property type="match status" value="1"/>
</dbReference>
<organism evidence="7 8">
    <name type="scientific">Aerococcus viridans</name>
    <dbReference type="NCBI Taxonomy" id="1377"/>
    <lineage>
        <taxon>Bacteria</taxon>
        <taxon>Bacillati</taxon>
        <taxon>Bacillota</taxon>
        <taxon>Bacilli</taxon>
        <taxon>Lactobacillales</taxon>
        <taxon>Aerococcaceae</taxon>
        <taxon>Aerococcus</taxon>
    </lineage>
</organism>
<keyword evidence="3" id="KW-0732">Signal</keyword>
<dbReference type="EMBL" id="NBTM02000001">
    <property type="protein sequence ID" value="PNL91387.1"/>
    <property type="molecule type" value="Genomic_DNA"/>
</dbReference>
<evidence type="ECO:0000313" key="8">
    <source>
        <dbReference type="Proteomes" id="UP000192813"/>
    </source>
</evidence>
<dbReference type="Proteomes" id="UP000192813">
    <property type="component" value="Unassembled WGS sequence"/>
</dbReference>
<evidence type="ECO:0000256" key="5">
    <source>
        <dbReference type="ARBA" id="ARBA00023139"/>
    </source>
</evidence>
<evidence type="ECO:0000256" key="4">
    <source>
        <dbReference type="ARBA" id="ARBA00023136"/>
    </source>
</evidence>
<dbReference type="InterPro" id="IPR004872">
    <property type="entry name" value="Lipoprotein_NlpA"/>
</dbReference>
<keyword evidence="6" id="KW-0449">Lipoprotein</keyword>
<dbReference type="PROSITE" id="PS51257">
    <property type="entry name" value="PROKAR_LIPOPROTEIN"/>
    <property type="match status" value="1"/>
</dbReference>
<gene>
    <name evidence="7" type="ORF">A6J77_003735</name>
</gene>
<evidence type="ECO:0000256" key="1">
    <source>
        <dbReference type="ARBA" id="ARBA00004635"/>
    </source>
</evidence>
<dbReference type="SUPFAM" id="SSF53850">
    <property type="entry name" value="Periplasmic binding protein-like II"/>
    <property type="match status" value="1"/>
</dbReference>
<reference evidence="8" key="1">
    <citation type="submission" date="2017-12" db="EMBL/GenBank/DDBJ databases">
        <title>FDA dAtabase for Regulatory Grade micrObial Sequences (FDA-ARGOS): Supporting development and validation of Infectious Disease Dx tests.</title>
        <authorList>
            <person name="Hoffmann M."/>
            <person name="Allard M."/>
            <person name="Evans P."/>
            <person name="Brown E."/>
            <person name="Tallon L."/>
            <person name="Sadzewicz L."/>
            <person name="Sengamalay N."/>
            <person name="Ott S."/>
            <person name="Godinez A."/>
            <person name="Nagaraj S."/>
            <person name="Vavikolanu K."/>
            <person name="Aluvathingal J."/>
            <person name="Nadendla S."/>
            <person name="Sichtig H."/>
        </authorList>
    </citation>
    <scope>NUCLEOTIDE SEQUENCE [LARGE SCALE GENOMIC DNA]</scope>
    <source>
        <strain evidence="8">FDAARGOS_249</strain>
    </source>
</reference>
<evidence type="ECO:0000256" key="2">
    <source>
        <dbReference type="ARBA" id="ARBA00008973"/>
    </source>
</evidence>
<dbReference type="PANTHER" id="PTHR30429">
    <property type="entry name" value="D-METHIONINE-BINDING LIPOPROTEIN METQ"/>
    <property type="match status" value="1"/>
</dbReference>
<comment type="subcellular location">
    <subcellularLocation>
        <location evidence="1">Membrane</location>
        <topology evidence="1">Lipid-anchor</topology>
    </subcellularLocation>
</comment>
<sequence length="280" mass="29894">MKKSLWLLTGATIFLGACGNSGSGELAQVSVASRGSDVEIWDFIAESDAAAEAGLDIEVISIDGDGVQTNTATAEGEVDANAFQNIGYMDTFNENSDNKLVPIATTYREPMGVYSDQYTDIDQVADGDLVGISTNSASQARELAVLAGAGLITLADDFNPNSGTIDDITDNPLNLEFIEVDELQLARSLPDLNLAVIGNTIALESGLNVTKDAIFVEELDENANGTINVIATAAGNEDDENIQKLSDLYHSEEVQDFISEEFDDTKLEVQVPIEDVWSAE</sequence>
<comment type="caution">
    <text evidence="7">The sequence shown here is derived from an EMBL/GenBank/DDBJ whole genome shotgun (WGS) entry which is preliminary data.</text>
</comment>
<name>A0A2J9PM47_9LACT</name>
<evidence type="ECO:0000256" key="3">
    <source>
        <dbReference type="ARBA" id="ARBA00022729"/>
    </source>
</evidence>
<dbReference type="RefSeq" id="WP_083068323.1">
    <property type="nucleotide sequence ID" value="NZ_JALXKY010000009.1"/>
</dbReference>
<evidence type="ECO:0000313" key="7">
    <source>
        <dbReference type="EMBL" id="PNL91387.1"/>
    </source>
</evidence>
<dbReference type="AlphaFoldDB" id="A0A2J9PM47"/>
<evidence type="ECO:0000256" key="6">
    <source>
        <dbReference type="ARBA" id="ARBA00023288"/>
    </source>
</evidence>
<protein>
    <submittedName>
        <fullName evidence="7">Metal ABC transporter substrate-binding protein</fullName>
    </submittedName>
</protein>
<accession>A0A2J9PM47</accession>
<keyword evidence="4" id="KW-0472">Membrane</keyword>
<keyword evidence="5" id="KW-0564">Palmitate</keyword>
<dbReference type="Gene3D" id="3.40.190.10">
    <property type="entry name" value="Periplasmic binding protein-like II"/>
    <property type="match status" value="2"/>
</dbReference>
<dbReference type="GO" id="GO:0016020">
    <property type="term" value="C:membrane"/>
    <property type="evidence" value="ECO:0007669"/>
    <property type="project" value="UniProtKB-SubCell"/>
</dbReference>
<dbReference type="PANTHER" id="PTHR30429:SF3">
    <property type="entry name" value="LIPOPROTEIN"/>
    <property type="match status" value="1"/>
</dbReference>
<comment type="similarity">
    <text evidence="2">Belongs to the NlpA lipoprotein family.</text>
</comment>
<proteinExistence type="inferred from homology"/>